<keyword evidence="1" id="KW-0812">Transmembrane</keyword>
<name>A0A9X2SNQ5_9PSEU</name>
<feature type="transmembrane region" description="Helical" evidence="1">
    <location>
        <begin position="184"/>
        <end position="213"/>
    </location>
</feature>
<feature type="transmembrane region" description="Helical" evidence="1">
    <location>
        <begin position="152"/>
        <end position="172"/>
    </location>
</feature>
<evidence type="ECO:0000259" key="2">
    <source>
        <dbReference type="Pfam" id="PF26371"/>
    </source>
</evidence>
<gene>
    <name evidence="3" type="ORF">M8542_35905</name>
</gene>
<feature type="transmembrane region" description="Helical" evidence="1">
    <location>
        <begin position="125"/>
        <end position="145"/>
    </location>
</feature>
<dbReference type="InterPro" id="IPR058983">
    <property type="entry name" value="AftB_C"/>
</dbReference>
<feature type="transmembrane region" description="Helical" evidence="1">
    <location>
        <begin position="25"/>
        <end position="43"/>
    </location>
</feature>
<feature type="transmembrane region" description="Helical" evidence="1">
    <location>
        <begin position="355"/>
        <end position="372"/>
    </location>
</feature>
<accession>A0A9X2SNQ5</accession>
<keyword evidence="1" id="KW-1133">Transmembrane helix</keyword>
<protein>
    <submittedName>
        <fullName evidence="3">Arabinofuranosyltransferase</fullName>
    </submittedName>
</protein>
<comment type="caution">
    <text evidence="3">The sequence shown here is derived from an EMBL/GenBank/DDBJ whole genome shotgun (WGS) entry which is preliminary data.</text>
</comment>
<feature type="transmembrane region" description="Helical" evidence="1">
    <location>
        <begin position="328"/>
        <end position="348"/>
    </location>
</feature>
<dbReference type="RefSeq" id="WP_257924785.1">
    <property type="nucleotide sequence ID" value="NZ_JAMXQV010000023.1"/>
</dbReference>
<organism evidence="3 4">
    <name type="scientific">Amycolatopsis iheyensis</name>
    <dbReference type="NCBI Taxonomy" id="2945988"/>
    <lineage>
        <taxon>Bacteria</taxon>
        <taxon>Bacillati</taxon>
        <taxon>Actinomycetota</taxon>
        <taxon>Actinomycetes</taxon>
        <taxon>Pseudonocardiales</taxon>
        <taxon>Pseudonocardiaceae</taxon>
        <taxon>Amycolatopsis</taxon>
    </lineage>
</organism>
<proteinExistence type="predicted"/>
<evidence type="ECO:0000313" key="4">
    <source>
        <dbReference type="Proteomes" id="UP001144096"/>
    </source>
</evidence>
<sequence length="583" mass="63587">MSTVVADETPAPPVDETEGGGRARLWNWLALGLTVALFAVLAWNRRWMSDDGLIVLRTVRQLLDGNGPVFNMGERVESNTSTLWTYLLAVFAWIPGLRLEWLAVVMGLLCSTGGLLFALDGTRRLVGAARPTFVAPAGALVLIALPPFRDFATSGLETGLITLWLGVTWWLLVRHARNTPAGPVWVTALVVGLGVLVRPDLALFTAVAGLGLLVLEWRGWLRAVAWVAVAAALPVAYQIFRMGYYGLLTPNTALVKEASNTLWSRGWAYLRDFTDPYYLWVPLLLCVLLGGLALLRTRIDRRVAVVVAVPVVGAAALALYVVRVGGDFMHARMLLPALFCLLLPVLVVKLTRATVVPALALGAWAVVAAGWLRTDYTPLAKPFNETLGIADERAAYVSESHHVHPILAEDFDQFTVITRPIEALLAADPTPSVFVPAKDGSWHRYPSSNGHSVVTFFNIGGPGQLLPLDMWVHDPIGLSNPVAAHTTPYADRRIGHNKYAGIDWEAAQFGQGTSPAELAARGDFTPEHLDAIRRTLACPHNQEMLDSVRAPLTFGRFWDNLVHAVGRTGLRYDHDPAVAQTCR</sequence>
<dbReference type="AlphaFoldDB" id="A0A9X2SNQ5"/>
<dbReference type="EMBL" id="JAMXQV010000023">
    <property type="protein sequence ID" value="MCR6488228.1"/>
    <property type="molecule type" value="Genomic_DNA"/>
</dbReference>
<feature type="transmembrane region" description="Helical" evidence="1">
    <location>
        <begin position="277"/>
        <end position="295"/>
    </location>
</feature>
<feature type="domain" description="Terminal beta-(1-&gt;2)-arabinofuranosyltransferase C-terminal" evidence="2">
    <location>
        <begin position="451"/>
        <end position="577"/>
    </location>
</feature>
<evidence type="ECO:0000256" key="1">
    <source>
        <dbReference type="SAM" id="Phobius"/>
    </source>
</evidence>
<feature type="transmembrane region" description="Helical" evidence="1">
    <location>
        <begin position="101"/>
        <end position="119"/>
    </location>
</feature>
<evidence type="ECO:0000313" key="3">
    <source>
        <dbReference type="EMBL" id="MCR6488228.1"/>
    </source>
</evidence>
<keyword evidence="1" id="KW-0472">Membrane</keyword>
<dbReference type="Proteomes" id="UP001144096">
    <property type="component" value="Unassembled WGS sequence"/>
</dbReference>
<feature type="transmembrane region" description="Helical" evidence="1">
    <location>
        <begin position="220"/>
        <end position="240"/>
    </location>
</feature>
<keyword evidence="4" id="KW-1185">Reference proteome</keyword>
<feature type="transmembrane region" description="Helical" evidence="1">
    <location>
        <begin position="302"/>
        <end position="322"/>
    </location>
</feature>
<reference evidence="3" key="1">
    <citation type="submission" date="2022-06" db="EMBL/GenBank/DDBJ databases">
        <title>Amycolatopsis iheyaensis sp. nov., a new species of the genus Amycolatopsis isolated from soil in Iheya island, Japan.</title>
        <authorList>
            <person name="Ngamcharungchit C."/>
            <person name="Kanto H."/>
            <person name="Take A."/>
            <person name="Intra B."/>
            <person name="Matsumoto A."/>
            <person name="Panbangred W."/>
            <person name="Inahashi Y."/>
        </authorList>
    </citation>
    <scope>NUCLEOTIDE SEQUENCE</scope>
    <source>
        <strain evidence="3">OK19-0408</strain>
    </source>
</reference>
<dbReference type="Pfam" id="PF26371">
    <property type="entry name" value="AftB_C"/>
    <property type="match status" value="1"/>
</dbReference>